<evidence type="ECO:0000256" key="5">
    <source>
        <dbReference type="ARBA" id="ARBA00023180"/>
    </source>
</evidence>
<dbReference type="Gene3D" id="3.40.50.1820">
    <property type="entry name" value="alpha/beta hydrolase"/>
    <property type="match status" value="1"/>
</dbReference>
<dbReference type="PANTHER" id="PTHR11010:SF117">
    <property type="entry name" value="SERINE PROTEASE 16"/>
    <property type="match status" value="1"/>
</dbReference>
<dbReference type="Proteomes" id="UP001328107">
    <property type="component" value="Unassembled WGS sequence"/>
</dbReference>
<evidence type="ECO:0000256" key="4">
    <source>
        <dbReference type="ARBA" id="ARBA00022801"/>
    </source>
</evidence>
<dbReference type="Pfam" id="PF05577">
    <property type="entry name" value="Peptidase_S28"/>
    <property type="match status" value="1"/>
</dbReference>
<comment type="similarity">
    <text evidence="1">Belongs to the peptidase S28 family.</text>
</comment>
<dbReference type="SUPFAM" id="SSF53474">
    <property type="entry name" value="alpha/beta-Hydrolases"/>
    <property type="match status" value="1"/>
</dbReference>
<dbReference type="GO" id="GO:0070008">
    <property type="term" value="F:serine-type exopeptidase activity"/>
    <property type="evidence" value="ECO:0007669"/>
    <property type="project" value="InterPro"/>
</dbReference>
<evidence type="ECO:0000256" key="1">
    <source>
        <dbReference type="ARBA" id="ARBA00011079"/>
    </source>
</evidence>
<evidence type="ECO:0000313" key="6">
    <source>
        <dbReference type="EMBL" id="GMR46041.1"/>
    </source>
</evidence>
<organism evidence="6 7">
    <name type="scientific">Pristionchus mayeri</name>
    <dbReference type="NCBI Taxonomy" id="1317129"/>
    <lineage>
        <taxon>Eukaryota</taxon>
        <taxon>Metazoa</taxon>
        <taxon>Ecdysozoa</taxon>
        <taxon>Nematoda</taxon>
        <taxon>Chromadorea</taxon>
        <taxon>Rhabditida</taxon>
        <taxon>Rhabditina</taxon>
        <taxon>Diplogasteromorpha</taxon>
        <taxon>Diplogasteroidea</taxon>
        <taxon>Neodiplogasteridae</taxon>
        <taxon>Pristionchus</taxon>
    </lineage>
</organism>
<dbReference type="GO" id="GO:0008239">
    <property type="term" value="F:dipeptidyl-peptidase activity"/>
    <property type="evidence" value="ECO:0007669"/>
    <property type="project" value="TreeGrafter"/>
</dbReference>
<keyword evidence="5" id="KW-0325">Glycoprotein</keyword>
<dbReference type="InterPro" id="IPR029058">
    <property type="entry name" value="AB_hydrolase_fold"/>
</dbReference>
<evidence type="ECO:0008006" key="8">
    <source>
        <dbReference type="Google" id="ProtNLM"/>
    </source>
</evidence>
<reference evidence="7" key="1">
    <citation type="submission" date="2022-10" db="EMBL/GenBank/DDBJ databases">
        <title>Genome assembly of Pristionchus species.</title>
        <authorList>
            <person name="Yoshida K."/>
            <person name="Sommer R.J."/>
        </authorList>
    </citation>
    <scope>NUCLEOTIDE SEQUENCE [LARGE SCALE GENOMIC DNA]</scope>
    <source>
        <strain evidence="7">RS5460</strain>
    </source>
</reference>
<evidence type="ECO:0000313" key="7">
    <source>
        <dbReference type="Proteomes" id="UP001328107"/>
    </source>
</evidence>
<proteinExistence type="inferred from homology"/>
<sequence>MIGGEGPESEYWVSHDSLAWMTYAKAVGANVFDLEHRYYGESKLGTQNVKQNLTGPWITFGGSYPGALAAWSREWFPELIIGAVGSSGPVLAKNDFYEDVIKRQATEKQGTPKCNDRTVEAFETLHKLSQSPDGRATISEKFLLEPPWVSGPNAAVDDIDMDNVFSALVGLYMGTVQYNWVDWSDVQNICSFFEDDSRSSIDSLRVQMTLTFSTTSIC</sequence>
<dbReference type="EMBL" id="BTRK01000004">
    <property type="protein sequence ID" value="GMR46041.1"/>
    <property type="molecule type" value="Genomic_DNA"/>
</dbReference>
<dbReference type="PANTHER" id="PTHR11010">
    <property type="entry name" value="PROTEASE S28 PRO-X CARBOXYPEPTIDASE-RELATED"/>
    <property type="match status" value="1"/>
</dbReference>
<keyword evidence="4" id="KW-0378">Hydrolase</keyword>
<keyword evidence="2" id="KW-0645">Protease</keyword>
<dbReference type="AlphaFoldDB" id="A0AAN5CKD6"/>
<accession>A0AAN5CKD6</accession>
<evidence type="ECO:0000256" key="3">
    <source>
        <dbReference type="ARBA" id="ARBA00022729"/>
    </source>
</evidence>
<evidence type="ECO:0000256" key="2">
    <source>
        <dbReference type="ARBA" id="ARBA00022670"/>
    </source>
</evidence>
<keyword evidence="3" id="KW-0732">Signal</keyword>
<name>A0AAN5CKD6_9BILA</name>
<dbReference type="InterPro" id="IPR008758">
    <property type="entry name" value="Peptidase_S28"/>
</dbReference>
<comment type="caution">
    <text evidence="6">The sequence shown here is derived from an EMBL/GenBank/DDBJ whole genome shotgun (WGS) entry which is preliminary data.</text>
</comment>
<protein>
    <recommendedName>
        <fullName evidence="8">Peptidase</fullName>
    </recommendedName>
</protein>
<keyword evidence="7" id="KW-1185">Reference proteome</keyword>
<dbReference type="GO" id="GO:0006508">
    <property type="term" value="P:proteolysis"/>
    <property type="evidence" value="ECO:0007669"/>
    <property type="project" value="UniProtKB-KW"/>
</dbReference>
<gene>
    <name evidence="6" type="ORF">PMAYCL1PPCAC_16234</name>
</gene>